<dbReference type="Proteomes" id="UP000248484">
    <property type="component" value="Unplaced"/>
</dbReference>
<protein>
    <submittedName>
        <fullName evidence="2">Uncharacterized protein isoform X2</fullName>
    </submittedName>
</protein>
<sequence>MIYEEDGGPMLWIFLEGRPCLRATHHHPQCPPAVAAVAGQCQQLRVPAVATGEAEVDILGVDGILYKGRMNSKDRVRPLTGAEKKLAAVKVPHPPARRPYEVRVRAQVPYLVPSTPVSTCPPTPWPSWDSGRVSGPLVPAWGSPSPPHPYLTCPAQTWAREDPSSGPHLAPSTVAGASSCPGLHLYPSARFPGPGVIPGAQARCLCPGVQPATEVG</sequence>
<reference evidence="2" key="1">
    <citation type="submission" date="2025-08" db="UniProtKB">
        <authorList>
            <consortium name="RefSeq"/>
        </authorList>
    </citation>
    <scope>IDENTIFICATION</scope>
    <source>
        <tissue evidence="2">Muscle</tissue>
    </source>
</reference>
<accession>A0A455ATP6</accession>
<gene>
    <name evidence="2" type="primary">LOC114484886</name>
</gene>
<dbReference type="RefSeq" id="XP_028339927.1">
    <property type="nucleotide sequence ID" value="XM_028484126.2"/>
</dbReference>
<proteinExistence type="predicted"/>
<organism evidence="1 2">
    <name type="scientific">Physeter macrocephalus</name>
    <name type="common">Sperm whale</name>
    <name type="synonym">Physeter catodon</name>
    <dbReference type="NCBI Taxonomy" id="9755"/>
    <lineage>
        <taxon>Eukaryota</taxon>
        <taxon>Metazoa</taxon>
        <taxon>Chordata</taxon>
        <taxon>Craniata</taxon>
        <taxon>Vertebrata</taxon>
        <taxon>Euteleostomi</taxon>
        <taxon>Mammalia</taxon>
        <taxon>Eutheria</taxon>
        <taxon>Laurasiatheria</taxon>
        <taxon>Artiodactyla</taxon>
        <taxon>Whippomorpha</taxon>
        <taxon>Cetacea</taxon>
        <taxon>Odontoceti</taxon>
        <taxon>Physeteridae</taxon>
        <taxon>Physeter</taxon>
    </lineage>
</organism>
<dbReference type="PANTHER" id="PTHR47080:SF1">
    <property type="entry name" value="CHROMOSOME 16 OPEN READING FRAME 96"/>
    <property type="match status" value="1"/>
</dbReference>
<keyword evidence="1" id="KW-1185">Reference proteome</keyword>
<evidence type="ECO:0000313" key="2">
    <source>
        <dbReference type="RefSeq" id="XP_028339927.1"/>
    </source>
</evidence>
<dbReference type="GeneID" id="114484886"/>
<name>A0A455ATP6_PHYMC</name>
<evidence type="ECO:0000313" key="1">
    <source>
        <dbReference type="Proteomes" id="UP000248484"/>
    </source>
</evidence>
<dbReference type="PANTHER" id="PTHR47080">
    <property type="entry name" value="CHROMOSOME 16 OPEN READING FRAME 96"/>
    <property type="match status" value="1"/>
</dbReference>
<dbReference type="AlphaFoldDB" id="A0A455ATP6"/>